<evidence type="ECO:0000256" key="4">
    <source>
        <dbReference type="SAM" id="Phobius"/>
    </source>
</evidence>
<name>A0ABU9YE54_9PROT</name>
<keyword evidence="4" id="KW-0472">Membrane</keyword>
<dbReference type="PROSITE" id="PS00061">
    <property type="entry name" value="ADH_SHORT"/>
    <property type="match status" value="1"/>
</dbReference>
<reference evidence="5 6" key="1">
    <citation type="submission" date="2024-03" db="EMBL/GenBank/DDBJ databases">
        <title>High-quality draft genome sequencing of Tistrella sp. BH-R2-4.</title>
        <authorList>
            <person name="Dong C."/>
        </authorList>
    </citation>
    <scope>NUCLEOTIDE SEQUENCE [LARGE SCALE GENOMIC DNA]</scope>
    <source>
        <strain evidence="5 6">BH-R2-4</strain>
    </source>
</reference>
<keyword evidence="6" id="KW-1185">Reference proteome</keyword>
<protein>
    <submittedName>
        <fullName evidence="5">SDR family NAD(P)-dependent oxidoreductase</fullName>
    </submittedName>
</protein>
<dbReference type="PANTHER" id="PTHR44196:SF1">
    <property type="entry name" value="DEHYDROGENASE_REDUCTASE SDR FAMILY MEMBER 7B"/>
    <property type="match status" value="1"/>
</dbReference>
<sequence>MPDDTRPPRDRLSPRHIAITGASSGLGAALVRAYAAPGVRLSVHGRDAARLDGVAAAARASGATVDTALFDVTDAGAVADWLTRADTTLPLDLVVANAGISGNEAASGGTVSAEVTRAIFAVNVDGVVNTVLPAANLMLGRGRGAIAIISSLAGYRGQPGAPAYAASKAAVKAWGEGLRPRLAKGGLHVSVVCPGFVRTPMTGRNRFPMPYLMDADRAAAIIRRGLCRNRARIAFPWQLAAVVWLLAALPASWADALLRRMPGK</sequence>
<dbReference type="PANTHER" id="PTHR44196">
    <property type="entry name" value="DEHYDROGENASE/REDUCTASE SDR FAMILY MEMBER 7B"/>
    <property type="match status" value="1"/>
</dbReference>
<dbReference type="EMBL" id="JBBKTW010000001">
    <property type="protein sequence ID" value="MEN2987071.1"/>
    <property type="molecule type" value="Genomic_DNA"/>
</dbReference>
<dbReference type="Gene3D" id="3.40.50.720">
    <property type="entry name" value="NAD(P)-binding Rossmann-like Domain"/>
    <property type="match status" value="1"/>
</dbReference>
<dbReference type="InterPro" id="IPR020904">
    <property type="entry name" value="Sc_DH/Rdtase_CS"/>
</dbReference>
<evidence type="ECO:0000313" key="5">
    <source>
        <dbReference type="EMBL" id="MEN2987071.1"/>
    </source>
</evidence>
<evidence type="ECO:0000256" key="2">
    <source>
        <dbReference type="ARBA" id="ARBA00023002"/>
    </source>
</evidence>
<comment type="similarity">
    <text evidence="1 3">Belongs to the short-chain dehydrogenases/reductases (SDR) family.</text>
</comment>
<proteinExistence type="inferred from homology"/>
<evidence type="ECO:0000256" key="3">
    <source>
        <dbReference type="RuleBase" id="RU000363"/>
    </source>
</evidence>
<dbReference type="Proteomes" id="UP001413721">
    <property type="component" value="Unassembled WGS sequence"/>
</dbReference>
<dbReference type="Pfam" id="PF00106">
    <property type="entry name" value="adh_short"/>
    <property type="match status" value="1"/>
</dbReference>
<comment type="caution">
    <text evidence="5">The sequence shown here is derived from an EMBL/GenBank/DDBJ whole genome shotgun (WGS) entry which is preliminary data.</text>
</comment>
<keyword evidence="4" id="KW-0812">Transmembrane</keyword>
<organism evidence="5 6">
    <name type="scientific">Tistrella arctica</name>
    <dbReference type="NCBI Taxonomy" id="3133430"/>
    <lineage>
        <taxon>Bacteria</taxon>
        <taxon>Pseudomonadati</taxon>
        <taxon>Pseudomonadota</taxon>
        <taxon>Alphaproteobacteria</taxon>
        <taxon>Geminicoccales</taxon>
        <taxon>Geminicoccaceae</taxon>
        <taxon>Tistrella</taxon>
    </lineage>
</organism>
<dbReference type="RefSeq" id="WP_345931241.1">
    <property type="nucleotide sequence ID" value="NZ_JBBKTV010000001.1"/>
</dbReference>
<keyword evidence="2" id="KW-0560">Oxidoreductase</keyword>
<feature type="transmembrane region" description="Helical" evidence="4">
    <location>
        <begin position="237"/>
        <end position="258"/>
    </location>
</feature>
<dbReference type="SUPFAM" id="SSF51735">
    <property type="entry name" value="NAD(P)-binding Rossmann-fold domains"/>
    <property type="match status" value="1"/>
</dbReference>
<keyword evidence="4" id="KW-1133">Transmembrane helix</keyword>
<evidence type="ECO:0000256" key="1">
    <source>
        <dbReference type="ARBA" id="ARBA00006484"/>
    </source>
</evidence>
<gene>
    <name evidence="5" type="ORF">WG926_02065</name>
</gene>
<evidence type="ECO:0000313" key="6">
    <source>
        <dbReference type="Proteomes" id="UP001413721"/>
    </source>
</evidence>
<accession>A0ABU9YE54</accession>
<dbReference type="PRINTS" id="PR00081">
    <property type="entry name" value="GDHRDH"/>
</dbReference>
<dbReference type="InterPro" id="IPR036291">
    <property type="entry name" value="NAD(P)-bd_dom_sf"/>
</dbReference>
<dbReference type="PRINTS" id="PR00080">
    <property type="entry name" value="SDRFAMILY"/>
</dbReference>
<dbReference type="InterPro" id="IPR002347">
    <property type="entry name" value="SDR_fam"/>
</dbReference>